<organism evidence="3 4">
    <name type="scientific">Gilliamella apicola</name>
    <dbReference type="NCBI Taxonomy" id="1196095"/>
    <lineage>
        <taxon>Bacteria</taxon>
        <taxon>Pseudomonadati</taxon>
        <taxon>Pseudomonadota</taxon>
        <taxon>Gammaproteobacteria</taxon>
        <taxon>Orbales</taxon>
        <taxon>Orbaceae</taxon>
        <taxon>Gilliamella</taxon>
    </lineage>
</organism>
<keyword evidence="2" id="KW-0472">Membrane</keyword>
<feature type="coiled-coil region" evidence="1">
    <location>
        <begin position="40"/>
        <end position="70"/>
    </location>
</feature>
<dbReference type="AlphaFoldDB" id="A0A2V4E0G2"/>
<evidence type="ECO:0000313" key="4">
    <source>
        <dbReference type="Proteomes" id="UP000247483"/>
    </source>
</evidence>
<feature type="transmembrane region" description="Helical" evidence="2">
    <location>
        <begin position="6"/>
        <end position="27"/>
    </location>
</feature>
<name>A0A2V4E0G2_9GAMM</name>
<proteinExistence type="predicted"/>
<keyword evidence="1" id="KW-0175">Coiled coil</keyword>
<dbReference type="EMBL" id="QGLP01000005">
    <property type="protein sequence ID" value="PXZ04356.1"/>
    <property type="molecule type" value="Genomic_DNA"/>
</dbReference>
<reference evidence="3 4" key="1">
    <citation type="submission" date="2018-05" db="EMBL/GenBank/DDBJ databases">
        <title>Reference genomes for bee gut microbiota database.</title>
        <authorList>
            <person name="Ellegaard K.M."/>
        </authorList>
    </citation>
    <scope>NUCLEOTIDE SEQUENCE [LARGE SCALE GENOMIC DNA]</scope>
    <source>
        <strain evidence="3 4">ESL0177</strain>
    </source>
</reference>
<dbReference type="GO" id="GO:0044659">
    <property type="term" value="P:viral release from host cell by cytolysis"/>
    <property type="evidence" value="ECO:0007669"/>
    <property type="project" value="InterPro"/>
</dbReference>
<gene>
    <name evidence="3" type="ORF">DKK79_08330</name>
</gene>
<evidence type="ECO:0000256" key="2">
    <source>
        <dbReference type="SAM" id="Phobius"/>
    </source>
</evidence>
<dbReference type="Proteomes" id="UP000247483">
    <property type="component" value="Unassembled WGS sequence"/>
</dbReference>
<dbReference type="RefSeq" id="WP_110423673.1">
    <property type="nucleotide sequence ID" value="NZ_QGLP01000005.1"/>
</dbReference>
<sequence>MDKLKLLYKLSPIILLIIVIFSIYFAYRCYQDEKIAKAYLDKLQSEFVQYKNSNNNIKKLESNIIEAIKHGQTNTDNLRNDIDNGLVELRVKVESVERGSATASNTAQQALRLAKSSQQDYYNLTNAINYNRTIIDGWQKYYCQEIAPKNSTEFMCIN</sequence>
<keyword evidence="2" id="KW-0812">Transmembrane</keyword>
<keyword evidence="2" id="KW-1133">Transmembrane helix</keyword>
<accession>A0A2V4E0G2</accession>
<protein>
    <submittedName>
        <fullName evidence="3">Uncharacterized protein</fullName>
    </submittedName>
</protein>
<evidence type="ECO:0000256" key="1">
    <source>
        <dbReference type="SAM" id="Coils"/>
    </source>
</evidence>
<evidence type="ECO:0000313" key="3">
    <source>
        <dbReference type="EMBL" id="PXZ04356.1"/>
    </source>
</evidence>
<dbReference type="InterPro" id="IPR004929">
    <property type="entry name" value="I-spanin"/>
</dbReference>
<dbReference type="Pfam" id="PF03245">
    <property type="entry name" value="Phage_lysis"/>
    <property type="match status" value="1"/>
</dbReference>
<comment type="caution">
    <text evidence="3">The sequence shown here is derived from an EMBL/GenBank/DDBJ whole genome shotgun (WGS) entry which is preliminary data.</text>
</comment>